<evidence type="ECO:0000313" key="2">
    <source>
        <dbReference type="Proteomes" id="UP000679629"/>
    </source>
</evidence>
<dbReference type="RefSeq" id="WP_215120044.1">
    <property type="nucleotide sequence ID" value="NZ_CP075896.1"/>
</dbReference>
<evidence type="ECO:0000313" key="1">
    <source>
        <dbReference type="EMBL" id="QWB24196.1"/>
    </source>
</evidence>
<name>A0ABX8FT22_9ACTN</name>
<gene>
    <name evidence="1" type="ORF">KJK29_17195</name>
</gene>
<accession>A0ABX8FT22</accession>
<protein>
    <submittedName>
        <fullName evidence="1">Uncharacterized protein</fullName>
    </submittedName>
</protein>
<sequence length="125" mass="13959">MKTETSRLEATRATEDGVSIDVALIKDRTDAALSARLGTSTRDEIDAKTPMLIGHLNILLGEELGADEDDLVMQQFHKAYKLLDLKNRPTPEAPTFAAYFYMREVADLTRRLLWIYTQRSGTGAA</sequence>
<keyword evidence="2" id="KW-1185">Reference proteome</keyword>
<proteinExistence type="predicted"/>
<organism evidence="1 2">
    <name type="scientific">Streptomyces koelreuteriae</name>
    <dbReference type="NCBI Taxonomy" id="2838015"/>
    <lineage>
        <taxon>Bacteria</taxon>
        <taxon>Bacillati</taxon>
        <taxon>Actinomycetota</taxon>
        <taxon>Actinomycetes</taxon>
        <taxon>Kitasatosporales</taxon>
        <taxon>Streptomycetaceae</taxon>
        <taxon>Streptomyces</taxon>
    </lineage>
</organism>
<reference evidence="2" key="1">
    <citation type="submission" date="2021-05" db="EMBL/GenBank/DDBJ databases">
        <title>Direct Submission.</title>
        <authorList>
            <person name="Li K."/>
            <person name="Gao J."/>
        </authorList>
    </citation>
    <scope>NUCLEOTIDE SEQUENCE [LARGE SCALE GENOMIC DNA]</scope>
    <source>
        <strain evidence="2">MG62</strain>
    </source>
</reference>
<dbReference type="Proteomes" id="UP000679629">
    <property type="component" value="Chromosome"/>
</dbReference>
<dbReference type="EMBL" id="CP075896">
    <property type="protein sequence ID" value="QWB24196.1"/>
    <property type="molecule type" value="Genomic_DNA"/>
</dbReference>